<evidence type="ECO:0000256" key="3">
    <source>
        <dbReference type="ARBA" id="ARBA00022763"/>
    </source>
</evidence>
<keyword evidence="3" id="KW-0227">DNA damage</keyword>
<dbReference type="GO" id="GO:0004527">
    <property type="term" value="F:exonuclease activity"/>
    <property type="evidence" value="ECO:0007669"/>
    <property type="project" value="UniProtKB-KW"/>
</dbReference>
<evidence type="ECO:0000313" key="18">
    <source>
        <dbReference type="EMBL" id="MBB6097127.1"/>
    </source>
</evidence>
<evidence type="ECO:0000256" key="1">
    <source>
        <dbReference type="ARBA" id="ARBA00022722"/>
    </source>
</evidence>
<dbReference type="InterPro" id="IPR011604">
    <property type="entry name" value="PDDEXK-like_dom_sf"/>
</dbReference>
<evidence type="ECO:0000256" key="8">
    <source>
        <dbReference type="ARBA" id="ARBA00023125"/>
    </source>
</evidence>
<dbReference type="Gene3D" id="1.10.486.10">
    <property type="entry name" value="PCRA, domain 4"/>
    <property type="match status" value="1"/>
</dbReference>
<keyword evidence="5 14" id="KW-0347">Helicase</keyword>
<dbReference type="InterPro" id="IPR011335">
    <property type="entry name" value="Restrct_endonuc-II-like"/>
</dbReference>
<evidence type="ECO:0000256" key="14">
    <source>
        <dbReference type="PROSITE-ProRule" id="PRU00560"/>
    </source>
</evidence>
<dbReference type="RefSeq" id="WP_183984265.1">
    <property type="nucleotide sequence ID" value="NZ_JACHHG010000002.1"/>
</dbReference>
<dbReference type="Gene3D" id="3.90.320.10">
    <property type="match status" value="1"/>
</dbReference>
<evidence type="ECO:0000256" key="11">
    <source>
        <dbReference type="ARBA" id="ARBA00034617"/>
    </source>
</evidence>
<dbReference type="InterPro" id="IPR014016">
    <property type="entry name" value="UvrD-like_ATP-bd"/>
</dbReference>
<dbReference type="GO" id="GO:0003677">
    <property type="term" value="F:DNA binding"/>
    <property type="evidence" value="ECO:0007669"/>
    <property type="project" value="UniProtKB-KW"/>
</dbReference>
<evidence type="ECO:0000256" key="2">
    <source>
        <dbReference type="ARBA" id="ARBA00022741"/>
    </source>
</evidence>
<keyword evidence="2 14" id="KW-0547">Nucleotide-binding</keyword>
<gene>
    <name evidence="18" type="ORF">HNR42_000541</name>
</gene>
<evidence type="ECO:0000259" key="16">
    <source>
        <dbReference type="PROSITE" id="PS51198"/>
    </source>
</evidence>
<keyword evidence="4 14" id="KW-0378">Hydrolase</keyword>
<dbReference type="Pfam" id="PF00580">
    <property type="entry name" value="UvrD-helicase"/>
    <property type="match status" value="1"/>
</dbReference>
<dbReference type="InterPro" id="IPR027417">
    <property type="entry name" value="P-loop_NTPase"/>
</dbReference>
<evidence type="ECO:0000256" key="10">
    <source>
        <dbReference type="ARBA" id="ARBA00023235"/>
    </source>
</evidence>
<dbReference type="EC" id="5.6.2.4" evidence="12"/>
<organism evidence="18 19">
    <name type="scientific">Deinobacterium chartae</name>
    <dbReference type="NCBI Taxonomy" id="521158"/>
    <lineage>
        <taxon>Bacteria</taxon>
        <taxon>Thermotogati</taxon>
        <taxon>Deinococcota</taxon>
        <taxon>Deinococci</taxon>
        <taxon>Deinococcales</taxon>
        <taxon>Deinococcaceae</taxon>
        <taxon>Deinobacterium</taxon>
    </lineage>
</organism>
<evidence type="ECO:0000256" key="4">
    <source>
        <dbReference type="ARBA" id="ARBA00022801"/>
    </source>
</evidence>
<keyword evidence="6 18" id="KW-0269">Exonuclease</keyword>
<evidence type="ECO:0000259" key="17">
    <source>
        <dbReference type="PROSITE" id="PS51217"/>
    </source>
</evidence>
<feature type="domain" description="UvrD-like helicase ATP-binding" evidence="16">
    <location>
        <begin position="1"/>
        <end position="297"/>
    </location>
</feature>
<evidence type="ECO:0000313" key="19">
    <source>
        <dbReference type="Proteomes" id="UP000569951"/>
    </source>
</evidence>
<evidence type="ECO:0000256" key="12">
    <source>
        <dbReference type="ARBA" id="ARBA00034808"/>
    </source>
</evidence>
<dbReference type="AlphaFoldDB" id="A0A841HUT9"/>
<dbReference type="GO" id="GO:0005524">
    <property type="term" value="F:ATP binding"/>
    <property type="evidence" value="ECO:0007669"/>
    <property type="project" value="UniProtKB-UniRule"/>
</dbReference>
<dbReference type="PANTHER" id="PTHR11070:SF23">
    <property type="entry name" value="RECBCD ENZYME SUBUNIT RECB"/>
    <property type="match status" value="1"/>
</dbReference>
<feature type="binding site" evidence="14">
    <location>
        <begin position="9"/>
        <end position="16"/>
    </location>
    <ligand>
        <name>ATP</name>
        <dbReference type="ChEBI" id="CHEBI:30616"/>
    </ligand>
</feature>
<dbReference type="GO" id="GO:0000725">
    <property type="term" value="P:recombinational repair"/>
    <property type="evidence" value="ECO:0007669"/>
    <property type="project" value="TreeGrafter"/>
</dbReference>
<proteinExistence type="predicted"/>
<dbReference type="InterPro" id="IPR000212">
    <property type="entry name" value="DNA_helicase_UvrD/REP"/>
</dbReference>
<protein>
    <recommendedName>
        <fullName evidence="12">DNA 3'-5' helicase</fullName>
        <ecNumber evidence="12">5.6.2.4</ecNumber>
    </recommendedName>
</protein>
<evidence type="ECO:0000256" key="15">
    <source>
        <dbReference type="SAM" id="MobiDB-lite"/>
    </source>
</evidence>
<comment type="catalytic activity">
    <reaction evidence="11">
        <text>Couples ATP hydrolysis with the unwinding of duplex DNA by translocating in the 3'-5' direction.</text>
        <dbReference type="EC" id="5.6.2.4"/>
    </reaction>
</comment>
<evidence type="ECO:0000256" key="13">
    <source>
        <dbReference type="ARBA" id="ARBA00048988"/>
    </source>
</evidence>
<accession>A0A841HUT9</accession>
<evidence type="ECO:0000256" key="9">
    <source>
        <dbReference type="ARBA" id="ARBA00023204"/>
    </source>
</evidence>
<name>A0A841HUT9_9DEIO</name>
<dbReference type="PROSITE" id="PS51198">
    <property type="entry name" value="UVRD_HELICASE_ATP_BIND"/>
    <property type="match status" value="1"/>
</dbReference>
<dbReference type="Pfam" id="PF12705">
    <property type="entry name" value="PDDEXK_1"/>
    <property type="match status" value="1"/>
</dbReference>
<feature type="domain" description="UvrD-like helicase C-terminal" evidence="17">
    <location>
        <begin position="298"/>
        <end position="559"/>
    </location>
</feature>
<keyword evidence="10" id="KW-0413">Isomerase</keyword>
<dbReference type="SUPFAM" id="SSF52980">
    <property type="entry name" value="Restriction endonuclease-like"/>
    <property type="match status" value="1"/>
</dbReference>
<keyword evidence="7 14" id="KW-0067">ATP-binding</keyword>
<comment type="caution">
    <text evidence="18">The sequence shown here is derived from an EMBL/GenBank/DDBJ whole genome shotgun (WGS) entry which is preliminary data.</text>
</comment>
<evidence type="ECO:0000256" key="7">
    <source>
        <dbReference type="ARBA" id="ARBA00022840"/>
    </source>
</evidence>
<dbReference type="PROSITE" id="PS51217">
    <property type="entry name" value="UVRD_HELICASE_CTER"/>
    <property type="match status" value="1"/>
</dbReference>
<evidence type="ECO:0000256" key="6">
    <source>
        <dbReference type="ARBA" id="ARBA00022839"/>
    </source>
</evidence>
<reference evidence="18 19" key="1">
    <citation type="submission" date="2020-08" db="EMBL/GenBank/DDBJ databases">
        <title>Genomic Encyclopedia of Type Strains, Phase IV (KMG-IV): sequencing the most valuable type-strain genomes for metagenomic binning, comparative biology and taxonomic classification.</title>
        <authorList>
            <person name="Goeker M."/>
        </authorList>
    </citation>
    <scope>NUCLEOTIDE SEQUENCE [LARGE SCALE GENOMIC DNA]</scope>
    <source>
        <strain evidence="18 19">DSM 21458</strain>
    </source>
</reference>
<dbReference type="Proteomes" id="UP000569951">
    <property type="component" value="Unassembled WGS sequence"/>
</dbReference>
<dbReference type="EMBL" id="JACHHG010000002">
    <property type="protein sequence ID" value="MBB6097127.1"/>
    <property type="molecule type" value="Genomic_DNA"/>
</dbReference>
<keyword evidence="8" id="KW-0238">DNA-binding</keyword>
<dbReference type="GO" id="GO:0043138">
    <property type="term" value="F:3'-5' DNA helicase activity"/>
    <property type="evidence" value="ECO:0007669"/>
    <property type="project" value="UniProtKB-EC"/>
</dbReference>
<keyword evidence="19" id="KW-1185">Reference proteome</keyword>
<keyword evidence="9" id="KW-0234">DNA repair</keyword>
<comment type="catalytic activity">
    <reaction evidence="13">
        <text>ATP + H2O = ADP + phosphate + H(+)</text>
        <dbReference type="Rhea" id="RHEA:13065"/>
        <dbReference type="ChEBI" id="CHEBI:15377"/>
        <dbReference type="ChEBI" id="CHEBI:15378"/>
        <dbReference type="ChEBI" id="CHEBI:30616"/>
        <dbReference type="ChEBI" id="CHEBI:43474"/>
        <dbReference type="ChEBI" id="CHEBI:456216"/>
        <dbReference type="EC" id="5.6.2.4"/>
    </reaction>
</comment>
<dbReference type="GO" id="GO:0009338">
    <property type="term" value="C:exodeoxyribonuclease V complex"/>
    <property type="evidence" value="ECO:0007669"/>
    <property type="project" value="TreeGrafter"/>
</dbReference>
<dbReference type="GO" id="GO:0005829">
    <property type="term" value="C:cytosol"/>
    <property type="evidence" value="ECO:0007669"/>
    <property type="project" value="TreeGrafter"/>
</dbReference>
<feature type="region of interest" description="Disordered" evidence="15">
    <location>
        <begin position="660"/>
        <end position="717"/>
    </location>
</feature>
<dbReference type="InterPro" id="IPR014017">
    <property type="entry name" value="DNA_helicase_UvrD-like_C"/>
</dbReference>
<sequence>MGQLRARAASAGTGKTTAIVGDFLRALEATPVRRMAVVTFTRAGATDLRLRLEAGLRELIDTGRYIDYTVHRAALPPYRQALTELGGATISTIHGFFRRLLYLCAPDLHLDPFFVQQDELESGQLFLEACSAALSAAVFMEGSPGAAAVAELGWDGALSALLDLRAQRTYGPFQASGPLEQDLLALYQAAARLTRTRQAGRTLDPDDVEEYTLRLVAHPGLLARVRERYTRVFVDEFQDVSPLQARIFEALDLEVTQLVGDAKQSIYAFRNADVNAFLELYGRSERLMPLTASYRHGPALARLYSRLCAEFFPDFEEQGLPGEVTGKAADACPQPAELILVNAISLEEGRRAEGRALAARLLDLEAQGYRFEEMAVLVRSRGSLPALEAALRAAGIPYAVQGGAGFYGRREVRDAALLLEARPQAGAWLYAGPPPHALGLLAALAQLPGVNAVPFTQGGDWEAYLQANPGLEALLRELSSGPRDALRLLEALWASRPLALTPEAEANLEGLLHELASRELRDPATAARFLRAALNAPEADEPVSAEGAVRIMTVHASKGLEFKVAAVFDLSRAPSGSDRALLVHPLSGELAYAGSDGHARISELWRLRREGEDLRLLYVALTRARERLILTGSLSRHPRGWVEALASLWAAPPPELRLTELQADEVPAPPRRPAGERVRARPRPDPELALARPEPPPPALRAPSRHGSEALPRPITLPAEPEIPDFARVVGVLVHAAIAANTPEGGEGFLRHQLILTPYPPEERDRILEEVGLLLAAYRRLHPEPARAGRLEDHAELPFAFREGSTTWNGVIDRLYLEEGRWVLEDYKTDLAGEAELETLRRHYAPQMAVYREGVRRARPEVADRLEVRLSFLRAERTVALERAELDAAWQRVQTANLTALPGLEDAPSPLPPLEPEV</sequence>
<evidence type="ECO:0000256" key="5">
    <source>
        <dbReference type="ARBA" id="ARBA00022806"/>
    </source>
</evidence>
<dbReference type="PANTHER" id="PTHR11070">
    <property type="entry name" value="UVRD / RECB / PCRA DNA HELICASE FAMILY MEMBER"/>
    <property type="match status" value="1"/>
</dbReference>
<dbReference type="SUPFAM" id="SSF52540">
    <property type="entry name" value="P-loop containing nucleoside triphosphate hydrolases"/>
    <property type="match status" value="1"/>
</dbReference>
<dbReference type="Pfam" id="PF13361">
    <property type="entry name" value="UvrD_C"/>
    <property type="match status" value="2"/>
</dbReference>
<keyword evidence="1" id="KW-0540">Nuclease</keyword>
<dbReference type="InterPro" id="IPR038726">
    <property type="entry name" value="PDDEXK_AddAB-type"/>
</dbReference>
<dbReference type="Gene3D" id="3.40.50.300">
    <property type="entry name" value="P-loop containing nucleotide triphosphate hydrolases"/>
    <property type="match status" value="4"/>
</dbReference>
<feature type="compositionally biased region" description="Basic and acidic residues" evidence="15">
    <location>
        <begin position="673"/>
        <end position="686"/>
    </location>
</feature>